<feature type="transmembrane region" description="Helical" evidence="2">
    <location>
        <begin position="51"/>
        <end position="73"/>
    </location>
</feature>
<organism evidence="3 4">
    <name type="scientific">Streptomyces chitinivorans</name>
    <dbReference type="NCBI Taxonomy" id="1257027"/>
    <lineage>
        <taxon>Bacteria</taxon>
        <taxon>Bacillati</taxon>
        <taxon>Actinomycetota</taxon>
        <taxon>Actinomycetes</taxon>
        <taxon>Kitasatosporales</taxon>
        <taxon>Streptomycetaceae</taxon>
        <taxon>Streptomyces</taxon>
    </lineage>
</organism>
<keyword evidence="4" id="KW-1185">Reference proteome</keyword>
<keyword evidence="2" id="KW-0812">Transmembrane</keyword>
<feature type="transmembrane region" description="Helical" evidence="2">
    <location>
        <begin position="19"/>
        <end position="39"/>
    </location>
</feature>
<dbReference type="InterPro" id="IPR021741">
    <property type="entry name" value="DUF3311"/>
</dbReference>
<comment type="caution">
    <text evidence="3">The sequence shown here is derived from an EMBL/GenBank/DDBJ whole genome shotgun (WGS) entry which is preliminary data.</text>
</comment>
<dbReference type="Pfam" id="PF11755">
    <property type="entry name" value="DUF3311"/>
    <property type="match status" value="1"/>
</dbReference>
<evidence type="ECO:0000313" key="3">
    <source>
        <dbReference type="EMBL" id="MFH0248280.1"/>
    </source>
</evidence>
<feature type="compositionally biased region" description="Basic residues" evidence="1">
    <location>
        <begin position="121"/>
        <end position="130"/>
    </location>
</feature>
<keyword evidence="2" id="KW-1133">Transmembrane helix</keyword>
<dbReference type="PANTHER" id="PTHR40034:SF1">
    <property type="entry name" value="BSL5891 PROTEIN"/>
    <property type="match status" value="1"/>
</dbReference>
<evidence type="ECO:0000313" key="4">
    <source>
        <dbReference type="Proteomes" id="UP001607069"/>
    </source>
</evidence>
<dbReference type="RefSeq" id="WP_394631098.1">
    <property type="nucleotide sequence ID" value="NZ_BAABEN010000015.1"/>
</dbReference>
<dbReference type="PANTHER" id="PTHR40034">
    <property type="entry name" value="BSL5891 PROTEIN"/>
    <property type="match status" value="1"/>
</dbReference>
<evidence type="ECO:0000256" key="2">
    <source>
        <dbReference type="SAM" id="Phobius"/>
    </source>
</evidence>
<keyword evidence="2" id="KW-0472">Membrane</keyword>
<proteinExistence type="predicted"/>
<sequence length="130" mass="14030">MPVPPENPGPLPPVTPARVAIGACLLAPFVAMLWVGSYARTEPALAGIPFFYWYQLLWVPLTAALTGVACVLVRRDRAARRAAERGGRERTRWTANGEARGAAPVARHPRLRAPRAAGGKPLRHHGRDAA</sequence>
<evidence type="ECO:0000256" key="1">
    <source>
        <dbReference type="SAM" id="MobiDB-lite"/>
    </source>
</evidence>
<protein>
    <submittedName>
        <fullName evidence="3">DUF3311 domain-containing protein</fullName>
    </submittedName>
</protein>
<reference evidence="3 4" key="1">
    <citation type="submission" date="2024-10" db="EMBL/GenBank/DDBJ databases">
        <authorList>
            <person name="Cho J.-C."/>
        </authorList>
    </citation>
    <scope>NUCLEOTIDE SEQUENCE [LARGE SCALE GENOMIC DNA]</scope>
    <source>
        <strain evidence="3 4">KCTC29696</strain>
    </source>
</reference>
<feature type="compositionally biased region" description="Basic and acidic residues" evidence="1">
    <location>
        <begin position="80"/>
        <end position="92"/>
    </location>
</feature>
<gene>
    <name evidence="3" type="ORF">ACG5V6_08650</name>
</gene>
<dbReference type="Proteomes" id="UP001607069">
    <property type="component" value="Unassembled WGS sequence"/>
</dbReference>
<accession>A0ABW7HR73</accession>
<feature type="region of interest" description="Disordered" evidence="1">
    <location>
        <begin position="80"/>
        <end position="130"/>
    </location>
</feature>
<name>A0ABW7HR73_9ACTN</name>
<dbReference type="EMBL" id="JBIHMK010000022">
    <property type="protein sequence ID" value="MFH0248280.1"/>
    <property type="molecule type" value="Genomic_DNA"/>
</dbReference>